<dbReference type="InterPro" id="IPR027417">
    <property type="entry name" value="P-loop_NTPase"/>
</dbReference>
<organism evidence="16">
    <name type="scientific">Prasinoderma singulare</name>
    <dbReference type="NCBI Taxonomy" id="676789"/>
    <lineage>
        <taxon>Eukaryota</taxon>
        <taxon>Viridiplantae</taxon>
        <taxon>Prasinodermophyta</taxon>
        <taxon>Prasinodermophyceae</taxon>
        <taxon>Prasinodermales</taxon>
        <taxon>Prasinodermaceae</taxon>
        <taxon>Prasinoderma</taxon>
    </lineage>
</organism>
<dbReference type="SUPFAM" id="SSF50249">
    <property type="entry name" value="Nucleic acid-binding proteins"/>
    <property type="match status" value="1"/>
</dbReference>
<dbReference type="FunFam" id="3.40.50.300:FF:000826">
    <property type="entry name" value="Replicative DNA helicase Mcm"/>
    <property type="match status" value="1"/>
</dbReference>
<evidence type="ECO:0000259" key="15">
    <source>
        <dbReference type="PROSITE" id="PS50051"/>
    </source>
</evidence>
<keyword evidence="6 13" id="KW-0347">Helicase</keyword>
<feature type="domain" description="MCM C-terminal AAA(+) ATPase" evidence="15">
    <location>
        <begin position="288"/>
        <end position="493"/>
    </location>
</feature>
<dbReference type="GO" id="GO:0003688">
    <property type="term" value="F:DNA replication origin binding"/>
    <property type="evidence" value="ECO:0007669"/>
    <property type="project" value="UniProtKB-UniRule"/>
</dbReference>
<dbReference type="Pfam" id="PF17855">
    <property type="entry name" value="MCM_lid"/>
    <property type="match status" value="1"/>
</dbReference>
<evidence type="ECO:0000256" key="8">
    <source>
        <dbReference type="ARBA" id="ARBA00023125"/>
    </source>
</evidence>
<keyword evidence="4 12" id="KW-0547">Nucleotide-binding</keyword>
<comment type="similarity">
    <text evidence="2 12">Belongs to the MCM family.</text>
</comment>
<dbReference type="InterPro" id="IPR027925">
    <property type="entry name" value="MCM_N"/>
</dbReference>
<evidence type="ECO:0000256" key="13">
    <source>
        <dbReference type="RuleBase" id="RU368063"/>
    </source>
</evidence>
<evidence type="ECO:0000256" key="3">
    <source>
        <dbReference type="ARBA" id="ARBA00022705"/>
    </source>
</evidence>
<dbReference type="GO" id="GO:0005634">
    <property type="term" value="C:nucleus"/>
    <property type="evidence" value="ECO:0007669"/>
    <property type="project" value="UniProtKB-SubCell"/>
</dbReference>
<dbReference type="Pfam" id="PF17207">
    <property type="entry name" value="MCM_OB"/>
    <property type="match status" value="1"/>
</dbReference>
<protein>
    <recommendedName>
        <fullName evidence="13">DNA replication licensing factor MCM5</fullName>
        <ecNumber evidence="13">3.6.4.12</ecNumber>
    </recommendedName>
</protein>
<evidence type="ECO:0000256" key="12">
    <source>
        <dbReference type="RuleBase" id="RU004070"/>
    </source>
</evidence>
<dbReference type="PANTHER" id="PTHR11630:SF42">
    <property type="entry name" value="DNA REPLICATION LICENSING FACTOR MCM5"/>
    <property type="match status" value="1"/>
</dbReference>
<evidence type="ECO:0000256" key="9">
    <source>
        <dbReference type="ARBA" id="ARBA00023242"/>
    </source>
</evidence>
<dbReference type="InterPro" id="IPR018525">
    <property type="entry name" value="MCM_CS"/>
</dbReference>
<dbReference type="SUPFAM" id="SSF52540">
    <property type="entry name" value="P-loop containing nucleoside triphosphate hydrolases"/>
    <property type="match status" value="1"/>
</dbReference>
<keyword evidence="3 13" id="KW-0235">DNA replication</keyword>
<evidence type="ECO:0000256" key="4">
    <source>
        <dbReference type="ARBA" id="ARBA00022741"/>
    </source>
</evidence>
<comment type="subunit">
    <text evidence="13">Component of the MCM2-7 complex.</text>
</comment>
<dbReference type="GO" id="GO:0017116">
    <property type="term" value="F:single-stranded DNA helicase activity"/>
    <property type="evidence" value="ECO:0007669"/>
    <property type="project" value="TreeGrafter"/>
</dbReference>
<dbReference type="AlphaFoldDB" id="A0A7S3BBV5"/>
<dbReference type="InterPro" id="IPR001208">
    <property type="entry name" value="MCM_dom"/>
</dbReference>
<dbReference type="GO" id="GO:0042555">
    <property type="term" value="C:MCM complex"/>
    <property type="evidence" value="ECO:0007669"/>
    <property type="project" value="UniProtKB-UniRule"/>
</dbReference>
<dbReference type="GO" id="GO:0043138">
    <property type="term" value="F:3'-5' DNA helicase activity"/>
    <property type="evidence" value="ECO:0007669"/>
    <property type="project" value="TreeGrafter"/>
</dbReference>
<evidence type="ECO:0000256" key="10">
    <source>
        <dbReference type="ARBA" id="ARBA00023306"/>
    </source>
</evidence>
<comment type="function">
    <text evidence="13">Acts as component of the MCM2-7 complex (MCM complex) which is the replicative helicase essential for 'once per cell cycle' DNA replication initiation and elongation in eukaryotic cells. The active ATPase sites in the MCM2-7 ring are formed through the interaction surfaces of two neighboring subunits such that a critical structure of a conserved arginine finger motif is provided in trans relative to the ATP-binding site of the Walker A box of the adjacent subunit. The six ATPase active sites, however, are likely to contribute differentially to the complex helicase activity.</text>
</comment>
<name>A0A7S3BBV5_9VIRI</name>
<dbReference type="PRINTS" id="PR01657">
    <property type="entry name" value="MCMFAMILY"/>
</dbReference>
<dbReference type="InterPro" id="IPR041562">
    <property type="entry name" value="MCM_lid"/>
</dbReference>
<dbReference type="Gene3D" id="1.20.58.870">
    <property type="match status" value="1"/>
</dbReference>
<dbReference type="PROSITE" id="PS00847">
    <property type="entry name" value="MCM_1"/>
    <property type="match status" value="1"/>
</dbReference>
<dbReference type="GO" id="GO:0000727">
    <property type="term" value="P:double-strand break repair via break-induced replication"/>
    <property type="evidence" value="ECO:0007669"/>
    <property type="project" value="TreeGrafter"/>
</dbReference>
<keyword evidence="9 13" id="KW-0539">Nucleus</keyword>
<dbReference type="InterPro" id="IPR012340">
    <property type="entry name" value="NA-bd_OB-fold"/>
</dbReference>
<gene>
    <name evidence="16" type="ORF">PSIN1315_LOCUS2271</name>
</gene>
<dbReference type="GO" id="GO:0005524">
    <property type="term" value="F:ATP binding"/>
    <property type="evidence" value="ECO:0007669"/>
    <property type="project" value="UniProtKB-UniRule"/>
</dbReference>
<dbReference type="InterPro" id="IPR008048">
    <property type="entry name" value="MCM5"/>
</dbReference>
<evidence type="ECO:0000256" key="7">
    <source>
        <dbReference type="ARBA" id="ARBA00022840"/>
    </source>
</evidence>
<dbReference type="SMART" id="SM00350">
    <property type="entry name" value="MCM"/>
    <property type="match status" value="1"/>
</dbReference>
<dbReference type="GO" id="GO:0003697">
    <property type="term" value="F:single-stranded DNA binding"/>
    <property type="evidence" value="ECO:0007669"/>
    <property type="project" value="TreeGrafter"/>
</dbReference>
<dbReference type="PROSITE" id="PS50051">
    <property type="entry name" value="MCM_2"/>
    <property type="match status" value="1"/>
</dbReference>
<evidence type="ECO:0000256" key="2">
    <source>
        <dbReference type="ARBA" id="ARBA00008010"/>
    </source>
</evidence>
<evidence type="ECO:0000313" key="16">
    <source>
        <dbReference type="EMBL" id="CAE0128933.1"/>
    </source>
</evidence>
<evidence type="ECO:0000256" key="11">
    <source>
        <dbReference type="ARBA" id="ARBA00047995"/>
    </source>
</evidence>
<dbReference type="Gene3D" id="3.40.50.300">
    <property type="entry name" value="P-loop containing nucleotide triphosphate hydrolases"/>
    <property type="match status" value="1"/>
</dbReference>
<evidence type="ECO:0000256" key="14">
    <source>
        <dbReference type="SAM" id="MobiDB-lite"/>
    </source>
</evidence>
<keyword evidence="8 12" id="KW-0238">DNA-binding</keyword>
<dbReference type="GO" id="GO:0016787">
    <property type="term" value="F:hydrolase activity"/>
    <property type="evidence" value="ECO:0007669"/>
    <property type="project" value="UniProtKB-KW"/>
</dbReference>
<dbReference type="Gene3D" id="2.40.50.140">
    <property type="entry name" value="Nucleic acid-binding proteins"/>
    <property type="match status" value="1"/>
</dbReference>
<dbReference type="PANTHER" id="PTHR11630">
    <property type="entry name" value="DNA REPLICATION LICENSING FACTOR MCM FAMILY MEMBER"/>
    <property type="match status" value="1"/>
</dbReference>
<dbReference type="EMBL" id="HBHY01003490">
    <property type="protein sequence ID" value="CAE0128933.1"/>
    <property type="molecule type" value="Transcribed_RNA"/>
</dbReference>
<dbReference type="InterPro" id="IPR033762">
    <property type="entry name" value="MCM_OB"/>
</dbReference>
<proteinExistence type="inferred from homology"/>
<dbReference type="InterPro" id="IPR041024">
    <property type="entry name" value="Mcm6_C"/>
</dbReference>
<dbReference type="Pfam" id="PF14551">
    <property type="entry name" value="MCM_N"/>
    <property type="match status" value="1"/>
</dbReference>
<dbReference type="EC" id="3.6.4.12" evidence="13"/>
<keyword evidence="5 13" id="KW-0378">Hydrolase</keyword>
<feature type="region of interest" description="Disordered" evidence="14">
    <location>
        <begin position="624"/>
        <end position="648"/>
    </location>
</feature>
<dbReference type="Gene3D" id="3.30.1640.10">
    <property type="entry name" value="mini-chromosome maintenance (MCM) complex, chain A, domain 1"/>
    <property type="match status" value="1"/>
</dbReference>
<keyword evidence="7 12" id="KW-0067">ATP-binding</keyword>
<sequence>MIYRERCETLRNAEDAHKVLNVRMEHLVRFDEELATLLRHNPAEYLPLFEAAAAELIAMLQARVTSEDEDGVEALTDVQVENVQVLLGSDERPLKLRELTASYIGKQIMFSGIVTAASRPKSKATLIQLRCRQCGHPLTISCKPGIGGVFKPRKCQASVEQQGPDPCPLDPYLEVADKSKYVDQQSLKLQETPEDVPPGELPRSAMLIMDRSLVGRVAPGTRMTCVGIYSIYSADKKSGSRANLAALRQPYIRVVGIDEESEGNNRNEPVFTPAEIAEFKDFAKQPDVYTALRDRVAPSIFGGEDIKRAVSSLLFGGSRKQLPDGTRLRGDVNVLLLGDPSTAKSQFLKFVEKTAPISVYTSGKGSSAAGLTASVIRDQNNEFYLEGGAMVLADGGVVCIDEFDKMRPEDRVAIHEAMEQQTISIAKAGINATLNARTSILAAANPTDGRYDRSKPLKYNVALPPAIMSRFDLIHVMIDEPNEVHDYNVARHIVAVHKDGADATELDASYNTAQMQRFVKYARSIVPRITKEARAELVRSYTRLRTADAAPGSGSAYRMTVRQLEAMVRLSEALARATLCEEVKQWHVQEARRLLRTSIIALETEDVVLDEDIDMDEALGGAGGALLADDGEQGADAGEGGSQVKQERRQVTISYERFSRVSRALLLRLLEADEDGEESVQQLSLVADYVRTQLKKGAIDEAGVEDEATLARSVVQHMVVKEGAMLVIADEGEQEADEDDVELVGEHAFDKRMLSANPAYEQD</sequence>
<comment type="catalytic activity">
    <reaction evidence="11 13">
        <text>ATP + H2O = ADP + phosphate + H(+)</text>
        <dbReference type="Rhea" id="RHEA:13065"/>
        <dbReference type="ChEBI" id="CHEBI:15377"/>
        <dbReference type="ChEBI" id="CHEBI:15378"/>
        <dbReference type="ChEBI" id="CHEBI:30616"/>
        <dbReference type="ChEBI" id="CHEBI:43474"/>
        <dbReference type="ChEBI" id="CHEBI:456216"/>
        <dbReference type="EC" id="3.6.4.12"/>
    </reaction>
</comment>
<evidence type="ECO:0000256" key="5">
    <source>
        <dbReference type="ARBA" id="ARBA00022801"/>
    </source>
</evidence>
<keyword evidence="10 13" id="KW-0131">Cell cycle</keyword>
<evidence type="ECO:0000256" key="6">
    <source>
        <dbReference type="ARBA" id="ARBA00022806"/>
    </source>
</evidence>
<accession>A0A7S3BBV5</accession>
<comment type="subcellular location">
    <subcellularLocation>
        <location evidence="1 13">Nucleus</location>
    </subcellularLocation>
</comment>
<dbReference type="Pfam" id="PF18263">
    <property type="entry name" value="WHD_MCM6"/>
    <property type="match status" value="1"/>
</dbReference>
<reference evidence="16" key="1">
    <citation type="submission" date="2021-01" db="EMBL/GenBank/DDBJ databases">
        <authorList>
            <person name="Corre E."/>
            <person name="Pelletier E."/>
            <person name="Niang G."/>
            <person name="Scheremetjew M."/>
            <person name="Finn R."/>
            <person name="Kale V."/>
            <person name="Holt S."/>
            <person name="Cochrane G."/>
            <person name="Meng A."/>
            <person name="Brown T."/>
            <person name="Cohen L."/>
        </authorList>
    </citation>
    <scope>NUCLEOTIDE SEQUENCE</scope>
    <source>
        <strain evidence="16">RCC927</strain>
    </source>
</reference>
<dbReference type="Gene3D" id="2.20.28.10">
    <property type="match status" value="1"/>
</dbReference>
<dbReference type="PRINTS" id="PR01661">
    <property type="entry name" value="MCMPROTEIN5"/>
</dbReference>
<dbReference type="GO" id="GO:0006270">
    <property type="term" value="P:DNA replication initiation"/>
    <property type="evidence" value="ECO:0007669"/>
    <property type="project" value="UniProtKB-UniRule"/>
</dbReference>
<dbReference type="Pfam" id="PF00493">
    <property type="entry name" value="MCM"/>
    <property type="match status" value="1"/>
</dbReference>
<evidence type="ECO:0000256" key="1">
    <source>
        <dbReference type="ARBA" id="ARBA00004123"/>
    </source>
</evidence>
<dbReference type="InterPro" id="IPR031327">
    <property type="entry name" value="MCM"/>
</dbReference>